<dbReference type="EMBL" id="JAUEPR010000057">
    <property type="protein sequence ID" value="KAK0470957.1"/>
    <property type="molecule type" value="Genomic_DNA"/>
</dbReference>
<keyword evidence="2" id="KW-1185">Reference proteome</keyword>
<gene>
    <name evidence="1" type="ORF">IW261DRAFT_1597633</name>
</gene>
<name>A0AA39NSC3_9AGAR</name>
<organism evidence="1 2">
    <name type="scientific">Armillaria novae-zelandiae</name>
    <dbReference type="NCBI Taxonomy" id="153914"/>
    <lineage>
        <taxon>Eukaryota</taxon>
        <taxon>Fungi</taxon>
        <taxon>Dikarya</taxon>
        <taxon>Basidiomycota</taxon>
        <taxon>Agaricomycotina</taxon>
        <taxon>Agaricomycetes</taxon>
        <taxon>Agaricomycetidae</taxon>
        <taxon>Agaricales</taxon>
        <taxon>Marasmiineae</taxon>
        <taxon>Physalacriaceae</taxon>
        <taxon>Armillaria</taxon>
    </lineage>
</organism>
<dbReference type="AlphaFoldDB" id="A0AA39NSC3"/>
<proteinExistence type="predicted"/>
<evidence type="ECO:0000313" key="2">
    <source>
        <dbReference type="Proteomes" id="UP001175227"/>
    </source>
</evidence>
<dbReference type="Proteomes" id="UP001175227">
    <property type="component" value="Unassembled WGS sequence"/>
</dbReference>
<reference evidence="1" key="1">
    <citation type="submission" date="2023-06" db="EMBL/GenBank/DDBJ databases">
        <authorList>
            <consortium name="Lawrence Berkeley National Laboratory"/>
            <person name="Ahrendt S."/>
            <person name="Sahu N."/>
            <person name="Indic B."/>
            <person name="Wong-Bajracharya J."/>
            <person name="Merenyi Z."/>
            <person name="Ke H.-M."/>
            <person name="Monk M."/>
            <person name="Kocsube S."/>
            <person name="Drula E."/>
            <person name="Lipzen A."/>
            <person name="Balint B."/>
            <person name="Henrissat B."/>
            <person name="Andreopoulos B."/>
            <person name="Martin F.M."/>
            <person name="Harder C.B."/>
            <person name="Rigling D."/>
            <person name="Ford K.L."/>
            <person name="Foster G.D."/>
            <person name="Pangilinan J."/>
            <person name="Papanicolaou A."/>
            <person name="Barry K."/>
            <person name="LaButti K."/>
            <person name="Viragh M."/>
            <person name="Koriabine M."/>
            <person name="Yan M."/>
            <person name="Riley R."/>
            <person name="Champramary S."/>
            <person name="Plett K.L."/>
            <person name="Tsai I.J."/>
            <person name="Slot J."/>
            <person name="Sipos G."/>
            <person name="Plett J."/>
            <person name="Nagy L.G."/>
            <person name="Grigoriev I.V."/>
        </authorList>
    </citation>
    <scope>NUCLEOTIDE SEQUENCE</scope>
    <source>
        <strain evidence="1">ICMP 16352</strain>
    </source>
</reference>
<accession>A0AA39NSC3</accession>
<comment type="caution">
    <text evidence="1">The sequence shown here is derived from an EMBL/GenBank/DDBJ whole genome shotgun (WGS) entry which is preliminary data.</text>
</comment>
<evidence type="ECO:0000313" key="1">
    <source>
        <dbReference type="EMBL" id="KAK0470957.1"/>
    </source>
</evidence>
<protein>
    <submittedName>
        <fullName evidence="1">Uncharacterized protein</fullName>
    </submittedName>
</protein>
<sequence length="134" mass="14932">MRLLMLRVTDRGNRSLCCHYAGLLHVGSLPPTCIHLAFTSLSCCVPLKTRRCLVVAMGGECLKGDVWQWRRVWHDHAILSPVTLDLILGFISVLRPSMLNFCGEGARSVVNQLILSRHDVSTSGEHSQRGSHWA</sequence>